<keyword evidence="2" id="KW-1185">Reference proteome</keyword>
<reference evidence="2" key="1">
    <citation type="journal article" date="2023" name="Nat. Plants">
        <title>Single-cell RNA sequencing provides a high-resolution roadmap for understanding the multicellular compartmentation of specialized metabolism.</title>
        <authorList>
            <person name="Sun S."/>
            <person name="Shen X."/>
            <person name="Li Y."/>
            <person name="Li Y."/>
            <person name="Wang S."/>
            <person name="Li R."/>
            <person name="Zhang H."/>
            <person name="Shen G."/>
            <person name="Guo B."/>
            <person name="Wei J."/>
            <person name="Xu J."/>
            <person name="St-Pierre B."/>
            <person name="Chen S."/>
            <person name="Sun C."/>
        </authorList>
    </citation>
    <scope>NUCLEOTIDE SEQUENCE [LARGE SCALE GENOMIC DNA]</scope>
</reference>
<accession>A0ACC0BA37</accession>
<comment type="caution">
    <text evidence="1">The sequence shown here is derived from an EMBL/GenBank/DDBJ whole genome shotgun (WGS) entry which is preliminary data.</text>
</comment>
<evidence type="ECO:0000313" key="2">
    <source>
        <dbReference type="Proteomes" id="UP001060085"/>
    </source>
</evidence>
<name>A0ACC0BA37_CATRO</name>
<dbReference type="Proteomes" id="UP001060085">
    <property type="component" value="Linkage Group LG04"/>
</dbReference>
<organism evidence="1 2">
    <name type="scientific">Catharanthus roseus</name>
    <name type="common">Madagascar periwinkle</name>
    <name type="synonym">Vinca rosea</name>
    <dbReference type="NCBI Taxonomy" id="4058"/>
    <lineage>
        <taxon>Eukaryota</taxon>
        <taxon>Viridiplantae</taxon>
        <taxon>Streptophyta</taxon>
        <taxon>Embryophyta</taxon>
        <taxon>Tracheophyta</taxon>
        <taxon>Spermatophyta</taxon>
        <taxon>Magnoliopsida</taxon>
        <taxon>eudicotyledons</taxon>
        <taxon>Gunneridae</taxon>
        <taxon>Pentapetalae</taxon>
        <taxon>asterids</taxon>
        <taxon>lamiids</taxon>
        <taxon>Gentianales</taxon>
        <taxon>Apocynaceae</taxon>
        <taxon>Rauvolfioideae</taxon>
        <taxon>Vinceae</taxon>
        <taxon>Catharanthinae</taxon>
        <taxon>Catharanthus</taxon>
    </lineage>
</organism>
<gene>
    <name evidence="1" type="ORF">M9H77_19343</name>
</gene>
<protein>
    <submittedName>
        <fullName evidence="1">Uncharacterized protein</fullName>
    </submittedName>
</protein>
<evidence type="ECO:0000313" key="1">
    <source>
        <dbReference type="EMBL" id="KAI5669490.1"/>
    </source>
</evidence>
<proteinExistence type="predicted"/>
<dbReference type="EMBL" id="CM044704">
    <property type="protein sequence ID" value="KAI5669490.1"/>
    <property type="molecule type" value="Genomic_DNA"/>
</dbReference>
<sequence length="180" mass="20503">MITEAKQNEVISIGDASSYNGTMHVVVVDVLVGPLLFHDLMAQGWRRPSRCIIHLCQMIILVEHVVIPDLINHIMSRSIISSGYTYSVKQWVSFMKQQCERLACATEITNYPYNEDLNKIGIIDLSKMVLDFYGGVTTSSSAYNWTMVLGNRVDEMRIMIKNTIDNISSEEQQFTLENFD</sequence>